<accession>A0A6L4WS58</accession>
<evidence type="ECO:0000256" key="1">
    <source>
        <dbReference type="SAM" id="Phobius"/>
    </source>
</evidence>
<keyword evidence="1" id="KW-0472">Membrane</keyword>
<dbReference type="EMBL" id="WFKK01000022">
    <property type="protein sequence ID" value="KAB7888647.1"/>
    <property type="molecule type" value="Genomic_DNA"/>
</dbReference>
<feature type="transmembrane region" description="Helical" evidence="1">
    <location>
        <begin position="7"/>
        <end position="24"/>
    </location>
</feature>
<dbReference type="AlphaFoldDB" id="A0A6L4WS58"/>
<keyword evidence="1" id="KW-1133">Transmembrane helix</keyword>
<evidence type="ECO:0000313" key="3">
    <source>
        <dbReference type="EMBL" id="KAB7892306.1"/>
    </source>
</evidence>
<name>A0A6L4WS58_9BACT</name>
<gene>
    <name evidence="3" type="ORF">GBG18_03385</name>
    <name evidence="2" type="ORF">GBG19_08535</name>
</gene>
<feature type="transmembrane region" description="Helical" evidence="1">
    <location>
        <begin position="73"/>
        <end position="94"/>
    </location>
</feature>
<feature type="transmembrane region" description="Helical" evidence="1">
    <location>
        <begin position="239"/>
        <end position="262"/>
    </location>
</feature>
<protein>
    <submittedName>
        <fullName evidence="2">Uncharacterized protein</fullName>
    </submittedName>
</protein>
<evidence type="ECO:0000313" key="4">
    <source>
        <dbReference type="Proteomes" id="UP000461010"/>
    </source>
</evidence>
<comment type="caution">
    <text evidence="2">The sequence shown here is derived from an EMBL/GenBank/DDBJ whole genome shotgun (WGS) entry which is preliminary data.</text>
</comment>
<feature type="transmembrane region" description="Helical" evidence="1">
    <location>
        <begin position="30"/>
        <end position="52"/>
    </location>
</feature>
<dbReference type="RefSeq" id="WP_152188408.1">
    <property type="nucleotide sequence ID" value="NZ_WFKI01000006.1"/>
</dbReference>
<dbReference type="Proteomes" id="UP000461010">
    <property type="component" value="Unassembled WGS sequence"/>
</dbReference>
<dbReference type="EMBL" id="WFKJ01000006">
    <property type="protein sequence ID" value="KAB7892306.1"/>
    <property type="molecule type" value="Genomic_DNA"/>
</dbReference>
<sequence length="287" mass="34610">MGKKVKISIGLLLLLVILSVLIINNIGENIALLFSIVTFTICCLFFLFDLLLNKMGYFNLDNNSSIPNSKTRIKYYLSILFILFIIPSNLYLLLKYYMTKIDKDYSYIENSKNLFNKLITVSIALIGLAYIIIYFVETDRYYMYEKERYTFTERCLVYDIDKFDKYNYSYQKRNTDCDYGKKELYENENLFWQFRNSLNFVSIFYPEITNKLYDYESKNINRKELYLLQLLSEKVNYTIYYFSIFSLILSMILSTIILSYYVKKIVSTYFKIQEKYFDFYFEKKKLS</sequence>
<keyword evidence="4" id="KW-1185">Reference proteome</keyword>
<organism evidence="2 5">
    <name type="scientific">Poseidonibacter ostreae</name>
    <dbReference type="NCBI Taxonomy" id="2654171"/>
    <lineage>
        <taxon>Bacteria</taxon>
        <taxon>Pseudomonadati</taxon>
        <taxon>Campylobacterota</taxon>
        <taxon>Epsilonproteobacteria</taxon>
        <taxon>Campylobacterales</taxon>
        <taxon>Arcobacteraceae</taxon>
        <taxon>Poseidonibacter</taxon>
    </lineage>
</organism>
<keyword evidence="1" id="KW-0812">Transmembrane</keyword>
<dbReference type="Proteomes" id="UP000472839">
    <property type="component" value="Unassembled WGS sequence"/>
</dbReference>
<feature type="transmembrane region" description="Helical" evidence="1">
    <location>
        <begin position="114"/>
        <end position="136"/>
    </location>
</feature>
<reference evidence="4 5" key="1">
    <citation type="submission" date="2019-10" db="EMBL/GenBank/DDBJ databases">
        <title>Poseidonibacter ostreae sp. nov., isolated from the gut of the Ostrea denselamellosa.</title>
        <authorList>
            <person name="Choi A."/>
        </authorList>
    </citation>
    <scope>NUCLEOTIDE SEQUENCE [LARGE SCALE GENOMIC DNA]</scope>
    <source>
        <strain evidence="2 5">SJOD-M-33</strain>
        <strain evidence="3 4">SJOD-M-5</strain>
    </source>
</reference>
<evidence type="ECO:0000313" key="2">
    <source>
        <dbReference type="EMBL" id="KAB7888647.1"/>
    </source>
</evidence>
<evidence type="ECO:0000313" key="5">
    <source>
        <dbReference type="Proteomes" id="UP000472839"/>
    </source>
</evidence>
<proteinExistence type="predicted"/>